<proteinExistence type="predicted"/>
<feature type="domain" description="IrrE N-terminal-like" evidence="1">
    <location>
        <begin position="82"/>
        <end position="171"/>
    </location>
</feature>
<evidence type="ECO:0000313" key="3">
    <source>
        <dbReference type="Proteomes" id="UP000632766"/>
    </source>
</evidence>
<dbReference type="Pfam" id="PF06114">
    <property type="entry name" value="Peptidase_M78"/>
    <property type="match status" value="1"/>
</dbReference>
<protein>
    <submittedName>
        <fullName evidence="2">ImmA/IrrE family metallo-endopeptidase</fullName>
    </submittedName>
</protein>
<dbReference type="AlphaFoldDB" id="A0A8J7L776"/>
<reference evidence="2 3" key="1">
    <citation type="journal article" date="2021" name="Int. J. Syst. Evol. Microbiol.">
        <title>Amazonocrinis nigriterrae gen. nov., sp. nov., Atlanticothrix silvestris gen. nov., sp. nov. and Dendronalium phyllosphericum gen. nov., sp. nov., nostocacean cyanobacteria from Brazilian environments.</title>
        <authorList>
            <person name="Alvarenga D.O."/>
            <person name="Andreote A.P.D."/>
            <person name="Branco L.H.Z."/>
            <person name="Delbaje E."/>
            <person name="Cruz R.B."/>
            <person name="Varani A.M."/>
            <person name="Fiore M.F."/>
        </authorList>
    </citation>
    <scope>NUCLEOTIDE SEQUENCE [LARGE SCALE GENOMIC DNA]</scope>
    <source>
        <strain evidence="2 3">CENA67</strain>
    </source>
</reference>
<evidence type="ECO:0000313" key="2">
    <source>
        <dbReference type="EMBL" id="MBH8561850.1"/>
    </source>
</evidence>
<dbReference type="InterPro" id="IPR010359">
    <property type="entry name" value="IrrE_HExxH"/>
</dbReference>
<dbReference type="RefSeq" id="WP_198123837.1">
    <property type="nucleotide sequence ID" value="NZ_JAECZC010000007.1"/>
</dbReference>
<keyword evidence="3" id="KW-1185">Reference proteome</keyword>
<dbReference type="EMBL" id="JAECZC010000007">
    <property type="protein sequence ID" value="MBH8561850.1"/>
    <property type="molecule type" value="Genomic_DNA"/>
</dbReference>
<accession>A0A8J7L776</accession>
<gene>
    <name evidence="2" type="ORF">I8748_06620</name>
</gene>
<name>A0A8J7L776_9NOST</name>
<organism evidence="2 3">
    <name type="scientific">Amazonocrinis nigriterrae CENA67</name>
    <dbReference type="NCBI Taxonomy" id="2794033"/>
    <lineage>
        <taxon>Bacteria</taxon>
        <taxon>Bacillati</taxon>
        <taxon>Cyanobacteriota</taxon>
        <taxon>Cyanophyceae</taxon>
        <taxon>Nostocales</taxon>
        <taxon>Nostocaceae</taxon>
        <taxon>Amazonocrinis</taxon>
        <taxon>Amazonocrinis nigriterrae</taxon>
    </lineage>
</organism>
<evidence type="ECO:0000259" key="1">
    <source>
        <dbReference type="Pfam" id="PF06114"/>
    </source>
</evidence>
<comment type="caution">
    <text evidence="2">The sequence shown here is derived from an EMBL/GenBank/DDBJ whole genome shotgun (WGS) entry which is preliminary data.</text>
</comment>
<sequence>MALTETLPTEFRQKCEGIATEQRSLLNLRAFDPLPADMLAAQLNAKILTPEQIPSLDPSVVKILLDSDQWSAGIINQSPLWIVNNPRHTPARRESNLMHEFGHLLLRHKIVRFDPNTGLPLRRQSDEDEAIYLGSCLQIPRRGLLWAVQRQMTQTEIALHFNASEEMVRLRSNVTGVNIR</sequence>
<dbReference type="Proteomes" id="UP000632766">
    <property type="component" value="Unassembled WGS sequence"/>
</dbReference>